<dbReference type="Proteomes" id="UP000054097">
    <property type="component" value="Unassembled WGS sequence"/>
</dbReference>
<feature type="chain" id="PRO_5002161011" evidence="3">
    <location>
        <begin position="29"/>
        <end position="633"/>
    </location>
</feature>
<feature type="compositionally biased region" description="Low complexity" evidence="1">
    <location>
        <begin position="433"/>
        <end position="463"/>
    </location>
</feature>
<evidence type="ECO:0000313" key="5">
    <source>
        <dbReference type="Proteomes" id="UP000054097"/>
    </source>
</evidence>
<feature type="region of interest" description="Disordered" evidence="1">
    <location>
        <begin position="418"/>
        <end position="633"/>
    </location>
</feature>
<dbReference type="OrthoDB" id="3212696at2759"/>
<feature type="compositionally biased region" description="Low complexity" evidence="1">
    <location>
        <begin position="175"/>
        <end position="203"/>
    </location>
</feature>
<keyword evidence="5" id="KW-1185">Reference proteome</keyword>
<feature type="region of interest" description="Disordered" evidence="1">
    <location>
        <begin position="332"/>
        <end position="358"/>
    </location>
</feature>
<gene>
    <name evidence="4" type="ORF">M408DRAFT_204326</name>
</gene>
<sequence>MQRRSNTLLTLILTFFSILSQLVDVAFAQHWTLVDDIDPAMSYTGNWQVGPCGPSCLYPPLGSVHNETWHIAQPSRSSGATSVTFQFKGYGVFVGVLLDDIDDIHTSIKITLDGSALDYYRDSQLDGTIETGSIIFLRDNLEFGDHTITIDVYAESIFMLDYIAYEDSLTDTVERPTTTSSPGAPSGSATSSATRSSLSTTSSIVSVGPSGTTTIPVTLPVTESLPSGLNTISRETTSIDLAALSLVQGVTVSMSTSTDSEGHTMVIPVLTITDSGNTSSPTGAGRNSGSTQSTAFSPALAGAIGAAVAAVSAALIVIFLVCMRRRKQKRLRPGSAEPYMLANSTPSSQGSHLTPRLSPDPYAPESVLGLYTVPHGPDYRTQPDLLLSSPPPNHSLMSPITPIGMYYPGQNTTVTTPSSDQFLNPYTNSSLTPISPSYPQPYYAQGQQQQPHYSQSQPYYSYPVDKLSRHPSNYRLQADMGGPPVTPLVPRPPDWNIESLSETGAPTAPPPAPRSPAMLLPSPVIITPSPRSPRRRSGRQKEFIDEQQLAPPMPHMPGEQPPTVPILGNPNALRRGRRRTDGAERARGMRSPASDEESLPPVVRRQSFSHPAPPAYSPPRLVRNTDLRDVLLD</sequence>
<reference evidence="5" key="2">
    <citation type="submission" date="2015-01" db="EMBL/GenBank/DDBJ databases">
        <title>Evolutionary Origins and Diversification of the Mycorrhizal Mutualists.</title>
        <authorList>
            <consortium name="DOE Joint Genome Institute"/>
            <consortium name="Mycorrhizal Genomics Consortium"/>
            <person name="Kohler A."/>
            <person name="Kuo A."/>
            <person name="Nagy L.G."/>
            <person name="Floudas D."/>
            <person name="Copeland A."/>
            <person name="Barry K.W."/>
            <person name="Cichocki N."/>
            <person name="Veneault-Fourrey C."/>
            <person name="LaButti K."/>
            <person name="Lindquist E.A."/>
            <person name="Lipzen A."/>
            <person name="Lundell T."/>
            <person name="Morin E."/>
            <person name="Murat C."/>
            <person name="Riley R."/>
            <person name="Ohm R."/>
            <person name="Sun H."/>
            <person name="Tunlid A."/>
            <person name="Henrissat B."/>
            <person name="Grigoriev I.V."/>
            <person name="Hibbett D.S."/>
            <person name="Martin F."/>
        </authorList>
    </citation>
    <scope>NUCLEOTIDE SEQUENCE [LARGE SCALE GENOMIC DNA]</scope>
    <source>
        <strain evidence="5">MAFF 305830</strain>
    </source>
</reference>
<feature type="compositionally biased region" description="Polar residues" evidence="1">
    <location>
        <begin position="418"/>
        <end position="432"/>
    </location>
</feature>
<feature type="signal peptide" evidence="3">
    <location>
        <begin position="1"/>
        <end position="28"/>
    </location>
</feature>
<protein>
    <submittedName>
        <fullName evidence="4">Uncharacterized protein</fullName>
    </submittedName>
</protein>
<feature type="region of interest" description="Disordered" evidence="1">
    <location>
        <begin position="273"/>
        <end position="294"/>
    </location>
</feature>
<feature type="compositionally biased region" description="Basic and acidic residues" evidence="1">
    <location>
        <begin position="623"/>
        <end position="633"/>
    </location>
</feature>
<evidence type="ECO:0000256" key="1">
    <source>
        <dbReference type="SAM" id="MobiDB-lite"/>
    </source>
</evidence>
<dbReference type="AlphaFoldDB" id="A0A0C3AMI2"/>
<feature type="compositionally biased region" description="Pro residues" evidence="1">
    <location>
        <begin position="484"/>
        <end position="493"/>
    </location>
</feature>
<evidence type="ECO:0000256" key="3">
    <source>
        <dbReference type="SAM" id="SignalP"/>
    </source>
</evidence>
<feature type="compositionally biased region" description="Low complexity" evidence="1">
    <location>
        <begin position="515"/>
        <end position="529"/>
    </location>
</feature>
<evidence type="ECO:0000313" key="4">
    <source>
        <dbReference type="EMBL" id="KIM25795.1"/>
    </source>
</evidence>
<name>A0A0C3AMI2_SERVB</name>
<proteinExistence type="predicted"/>
<dbReference type="STRING" id="933852.A0A0C3AMI2"/>
<dbReference type="EMBL" id="KN824311">
    <property type="protein sequence ID" value="KIM25795.1"/>
    <property type="molecule type" value="Genomic_DNA"/>
</dbReference>
<keyword evidence="3" id="KW-0732">Signal</keyword>
<feature type="region of interest" description="Disordered" evidence="1">
    <location>
        <begin position="173"/>
        <end position="209"/>
    </location>
</feature>
<accession>A0A0C3AMI2</accession>
<organism evidence="4 5">
    <name type="scientific">Serendipita vermifera MAFF 305830</name>
    <dbReference type="NCBI Taxonomy" id="933852"/>
    <lineage>
        <taxon>Eukaryota</taxon>
        <taxon>Fungi</taxon>
        <taxon>Dikarya</taxon>
        <taxon>Basidiomycota</taxon>
        <taxon>Agaricomycotina</taxon>
        <taxon>Agaricomycetes</taxon>
        <taxon>Sebacinales</taxon>
        <taxon>Serendipitaceae</taxon>
        <taxon>Serendipita</taxon>
    </lineage>
</organism>
<keyword evidence="2" id="KW-0812">Transmembrane</keyword>
<feature type="transmembrane region" description="Helical" evidence="2">
    <location>
        <begin position="299"/>
        <end position="322"/>
    </location>
</feature>
<keyword evidence="2" id="KW-1133">Transmembrane helix</keyword>
<feature type="compositionally biased region" description="Pro residues" evidence="1">
    <location>
        <begin position="551"/>
        <end position="564"/>
    </location>
</feature>
<keyword evidence="2" id="KW-0472">Membrane</keyword>
<dbReference type="HOGENOM" id="CLU_412263_0_0_1"/>
<evidence type="ECO:0000256" key="2">
    <source>
        <dbReference type="SAM" id="Phobius"/>
    </source>
</evidence>
<reference evidence="4 5" key="1">
    <citation type="submission" date="2014-04" db="EMBL/GenBank/DDBJ databases">
        <authorList>
            <consortium name="DOE Joint Genome Institute"/>
            <person name="Kuo A."/>
            <person name="Zuccaro A."/>
            <person name="Kohler A."/>
            <person name="Nagy L.G."/>
            <person name="Floudas D."/>
            <person name="Copeland A."/>
            <person name="Barry K.W."/>
            <person name="Cichocki N."/>
            <person name="Veneault-Fourrey C."/>
            <person name="LaButti K."/>
            <person name="Lindquist E.A."/>
            <person name="Lipzen A."/>
            <person name="Lundell T."/>
            <person name="Morin E."/>
            <person name="Murat C."/>
            <person name="Sun H."/>
            <person name="Tunlid A."/>
            <person name="Henrissat B."/>
            <person name="Grigoriev I.V."/>
            <person name="Hibbett D.S."/>
            <person name="Martin F."/>
            <person name="Nordberg H.P."/>
            <person name="Cantor M.N."/>
            <person name="Hua S.X."/>
        </authorList>
    </citation>
    <scope>NUCLEOTIDE SEQUENCE [LARGE SCALE GENOMIC DNA]</scope>
    <source>
        <strain evidence="4 5">MAFF 305830</strain>
    </source>
</reference>
<feature type="compositionally biased region" description="Polar residues" evidence="1">
    <location>
        <begin position="342"/>
        <end position="352"/>
    </location>
</feature>